<dbReference type="InterPro" id="IPR001387">
    <property type="entry name" value="Cro/C1-type_HTH"/>
</dbReference>
<gene>
    <name evidence="3" type="ORF">SAMN05421811_1309</name>
</gene>
<accession>A0A1I0LW26</accession>
<protein>
    <submittedName>
        <fullName evidence="3">TPR repeat</fullName>
    </submittedName>
</protein>
<dbReference type="SUPFAM" id="SSF81901">
    <property type="entry name" value="HCP-like"/>
    <property type="match status" value="2"/>
</dbReference>
<evidence type="ECO:0000313" key="4">
    <source>
        <dbReference type="Proteomes" id="UP000199361"/>
    </source>
</evidence>
<dbReference type="Gene3D" id="1.10.260.40">
    <property type="entry name" value="lambda repressor-like DNA-binding domains"/>
    <property type="match status" value="1"/>
</dbReference>
<dbReference type="AlphaFoldDB" id="A0A1I0LW26"/>
<feature type="region of interest" description="Disordered" evidence="1">
    <location>
        <begin position="70"/>
        <end position="89"/>
    </location>
</feature>
<dbReference type="Proteomes" id="UP000199361">
    <property type="component" value="Unassembled WGS sequence"/>
</dbReference>
<dbReference type="PROSITE" id="PS50943">
    <property type="entry name" value="HTH_CROC1"/>
    <property type="match status" value="1"/>
</dbReference>
<dbReference type="GO" id="GO:0003677">
    <property type="term" value="F:DNA binding"/>
    <property type="evidence" value="ECO:0007669"/>
    <property type="project" value="InterPro"/>
</dbReference>
<reference evidence="3 4" key="1">
    <citation type="submission" date="2016-10" db="EMBL/GenBank/DDBJ databases">
        <authorList>
            <person name="de Groot N.N."/>
        </authorList>
    </citation>
    <scope>NUCLEOTIDE SEQUENCE [LARGE SCALE GENOMIC DNA]</scope>
    <source>
        <strain evidence="3 4">CGMCC 4.5598</strain>
    </source>
</reference>
<evidence type="ECO:0000256" key="1">
    <source>
        <dbReference type="SAM" id="MobiDB-lite"/>
    </source>
</evidence>
<organism evidence="3 4">
    <name type="scientific">Nonomuraea wenchangensis</name>
    <dbReference type="NCBI Taxonomy" id="568860"/>
    <lineage>
        <taxon>Bacteria</taxon>
        <taxon>Bacillati</taxon>
        <taxon>Actinomycetota</taxon>
        <taxon>Actinomycetes</taxon>
        <taxon>Streptosporangiales</taxon>
        <taxon>Streptosporangiaceae</taxon>
        <taxon>Nonomuraea</taxon>
    </lineage>
</organism>
<keyword evidence="4" id="KW-1185">Reference proteome</keyword>
<proteinExistence type="predicted"/>
<dbReference type="EMBL" id="FOHX01000030">
    <property type="protein sequence ID" value="SEU47581.1"/>
    <property type="molecule type" value="Genomic_DNA"/>
</dbReference>
<sequence>MTAQLVSLFNRDPRGMQRLAAAAGLAAGTIQHLLSGKTKNPHKETLQRFVQALGQEPGPWLEVQARLEVADREDSKQTSPEPCGPPLGRMIGDLEERDALSLEVHQAFAAAGAAPVLPPYLMRAGFDDRLRAAVAAAERRSRLVMVIGDSSTGKTRACWEAIRAVLPDWRVWHPLAPCRPLALVEALRSNRLAGRSVIWLNEAQDYLQPPQAGESVAAELQALLVEESIGPVLVLGTMWPEYWKILTHRPEQVTDLDPYRAARALLCQAEEIIAPRQFTSRQIADLAKTIAADARLRAAAERAPGGRITQELAGARELLRRYQHADPVEHAVLWAAIDARRLGHDPLLPEPLLRHAAPGYLDEHAWDQVGGLDAFSTAMDRLTAKHRRLPGPLTEHQPRPGEPSSPHPLYRLASYLEQHGRRERALLCPPSAFWEAAIRAGTPTALAALSQAAVNRGRLRHACRLAEKAADAGDPNALVRLRGILAKLREVAGNCEAAERLALQAAEEGDPTVLGQLALMREREGEHKAAEHLALQAAEAGAPTVPLQLGLMRRRASMRETAKPSAFEAAGVGGLAAWRQEARLREAAERFALQAAYASDPDGLRLAAELWEAAGDRERAERLYQQAIDAGDTIASGRLALMRDQAGDRRAAEHLALQAADAGDPTGLEKLVSMRRRAGDREAAEHLARYGLTAEGEIEVPWSL</sequence>
<dbReference type="InterPro" id="IPR010982">
    <property type="entry name" value="Lambda_DNA-bd_dom_sf"/>
</dbReference>
<dbReference type="STRING" id="568860.SAMN05421811_1309"/>
<dbReference type="Gene3D" id="1.25.40.10">
    <property type="entry name" value="Tetratricopeptide repeat domain"/>
    <property type="match status" value="1"/>
</dbReference>
<name>A0A1I0LW26_9ACTN</name>
<feature type="domain" description="HTH cro/C1-type" evidence="2">
    <location>
        <begin position="19"/>
        <end position="60"/>
    </location>
</feature>
<evidence type="ECO:0000313" key="3">
    <source>
        <dbReference type="EMBL" id="SEU47581.1"/>
    </source>
</evidence>
<evidence type="ECO:0000259" key="2">
    <source>
        <dbReference type="PROSITE" id="PS50943"/>
    </source>
</evidence>
<dbReference type="InterPro" id="IPR011990">
    <property type="entry name" value="TPR-like_helical_dom_sf"/>
</dbReference>